<dbReference type="GO" id="GO:0000712">
    <property type="term" value="P:resolution of meiotic recombination intermediates"/>
    <property type="evidence" value="ECO:0007669"/>
    <property type="project" value="TreeGrafter"/>
</dbReference>
<accession>A0A813K1E6</accession>
<comment type="similarity">
    <text evidence="1">Belongs to the RMI1 family.</text>
</comment>
<name>A0A813K1E6_POLGL</name>
<sequence length="241" mass="27931">MVNRWDKYKYEHKYKYKYEYKYKNKYKYKYRAAWSIELSAEAQTEISEQAESLSRKHVEEYIKDSDIRKLGHTSSVPKEIARMSNGSFPPGQYMAQVMKLADITQPAKFQEDFEGGKWRLLLVDLVIGGEKFKAIEVESVTDLGVHLPPGTKVLLHSTKEWPLRVQNGHVLLVQDAVEVLGGWVDKLAESWKASKDVEQNRLLWRQEGIKVKPEGEGAPRWVDFDPKKARFGGNIKKEVEQ</sequence>
<dbReference type="Pfam" id="PF08585">
    <property type="entry name" value="RMI1_N_C"/>
    <property type="match status" value="1"/>
</dbReference>
<feature type="non-terminal residue" evidence="4">
    <location>
        <position position="241"/>
    </location>
</feature>
<evidence type="ECO:0000313" key="4">
    <source>
        <dbReference type="EMBL" id="CAE8694505.1"/>
    </source>
</evidence>
<dbReference type="PANTHER" id="PTHR14790">
    <property type="entry name" value="RECQ-MEDIATED GENOME INSTABILITY PROTEIN 1 RMI1"/>
    <property type="match status" value="1"/>
</dbReference>
<dbReference type="AlphaFoldDB" id="A0A813K1E6"/>
<dbReference type="Proteomes" id="UP000626109">
    <property type="component" value="Unassembled WGS sequence"/>
</dbReference>
<evidence type="ECO:0000256" key="2">
    <source>
        <dbReference type="ARBA" id="ARBA00018987"/>
    </source>
</evidence>
<gene>
    <name evidence="4" type="ORF">PGLA2088_LOCUS28891</name>
</gene>
<evidence type="ECO:0000259" key="3">
    <source>
        <dbReference type="Pfam" id="PF08585"/>
    </source>
</evidence>
<dbReference type="Gene3D" id="2.40.50.770">
    <property type="entry name" value="RecQ-mediated genome instability protein Rmi1, C-terminal domain"/>
    <property type="match status" value="1"/>
</dbReference>
<evidence type="ECO:0000256" key="1">
    <source>
        <dbReference type="ARBA" id="ARBA00006395"/>
    </source>
</evidence>
<feature type="domain" description="RecQ mediated genome instability protein 1 OB-fold" evidence="3">
    <location>
        <begin position="38"/>
        <end position="193"/>
    </location>
</feature>
<dbReference type="PANTHER" id="PTHR14790:SF15">
    <property type="entry name" value="RECQ-MEDIATED GENOME INSTABILITY PROTEIN 1"/>
    <property type="match status" value="1"/>
</dbReference>
<dbReference type="GO" id="GO:0016604">
    <property type="term" value="C:nuclear body"/>
    <property type="evidence" value="ECO:0007669"/>
    <property type="project" value="TreeGrafter"/>
</dbReference>
<protein>
    <recommendedName>
        <fullName evidence="2">RecQ-mediated genome instability protein 1</fullName>
    </recommendedName>
</protein>
<dbReference type="EMBL" id="CAJNNW010028067">
    <property type="protein sequence ID" value="CAE8694505.1"/>
    <property type="molecule type" value="Genomic_DNA"/>
</dbReference>
<proteinExistence type="inferred from homology"/>
<dbReference type="InterPro" id="IPR013894">
    <property type="entry name" value="RMI1_OB"/>
</dbReference>
<dbReference type="GO" id="GO:0000724">
    <property type="term" value="P:double-strand break repair via homologous recombination"/>
    <property type="evidence" value="ECO:0007669"/>
    <property type="project" value="TreeGrafter"/>
</dbReference>
<dbReference type="GO" id="GO:0031422">
    <property type="term" value="C:RecQ family helicase-topoisomerase III complex"/>
    <property type="evidence" value="ECO:0007669"/>
    <property type="project" value="TreeGrafter"/>
</dbReference>
<comment type="caution">
    <text evidence="4">The sequence shown here is derived from an EMBL/GenBank/DDBJ whole genome shotgun (WGS) entry which is preliminary data.</text>
</comment>
<evidence type="ECO:0000313" key="5">
    <source>
        <dbReference type="Proteomes" id="UP000626109"/>
    </source>
</evidence>
<reference evidence="4" key="1">
    <citation type="submission" date="2021-02" db="EMBL/GenBank/DDBJ databases">
        <authorList>
            <person name="Dougan E. K."/>
            <person name="Rhodes N."/>
            <person name="Thang M."/>
            <person name="Chan C."/>
        </authorList>
    </citation>
    <scope>NUCLEOTIDE SEQUENCE</scope>
</reference>
<dbReference type="InterPro" id="IPR042470">
    <property type="entry name" value="RMI1_N_C_sf"/>
</dbReference>
<organism evidence="4 5">
    <name type="scientific">Polarella glacialis</name>
    <name type="common">Dinoflagellate</name>
    <dbReference type="NCBI Taxonomy" id="89957"/>
    <lineage>
        <taxon>Eukaryota</taxon>
        <taxon>Sar</taxon>
        <taxon>Alveolata</taxon>
        <taxon>Dinophyceae</taxon>
        <taxon>Suessiales</taxon>
        <taxon>Suessiaceae</taxon>
        <taxon>Polarella</taxon>
    </lineage>
</organism>